<dbReference type="GO" id="GO:0016020">
    <property type="term" value="C:membrane"/>
    <property type="evidence" value="ECO:0007669"/>
    <property type="project" value="TreeGrafter"/>
</dbReference>
<dbReference type="Gene3D" id="3.10.120.10">
    <property type="entry name" value="Cytochrome b5-like heme/steroid binding domain"/>
    <property type="match status" value="1"/>
</dbReference>
<keyword evidence="2" id="KW-1133">Transmembrane helix</keyword>
<dbReference type="PANTHER" id="PTHR10281">
    <property type="entry name" value="MEMBRANE-ASSOCIATED PROGESTERONE RECEPTOR COMPONENT-RELATED"/>
    <property type="match status" value="1"/>
</dbReference>
<dbReference type="SMART" id="SM01117">
    <property type="entry name" value="Cyt-b5"/>
    <property type="match status" value="1"/>
</dbReference>
<dbReference type="AlphaFoldDB" id="A0A2S4PUV3"/>
<dbReference type="PANTHER" id="PTHR10281:SF76">
    <property type="entry name" value="CALCUTTA CUP-RELATED"/>
    <property type="match status" value="1"/>
</dbReference>
<sequence length="246" mass="28544">MSNELRQRNKAKSSASKADNVTRLVEIEDSSFSVMDIFRTITLITIMSCVISYFITGESFVWNIQSHVWKRPVMSLRIWLEGPKQFTDDDLKLFDGRDTKKPILLAINGTVYDVTLGRRFYGPGGSYHFFAGKDASRAFVSNCFDVDLTPDLRGLEEMFLPLDDPEIDSLYSSGELKILKQKEHREALQTVDNKLRYWVDFFAKSKKYFWVGKVLREVDWLENRSLHPLCQDSGVKRKPRKRPTLK</sequence>
<organism evidence="4 5">
    <name type="scientific">Erysiphe pulchra</name>
    <dbReference type="NCBI Taxonomy" id="225359"/>
    <lineage>
        <taxon>Eukaryota</taxon>
        <taxon>Fungi</taxon>
        <taxon>Dikarya</taxon>
        <taxon>Ascomycota</taxon>
        <taxon>Pezizomycotina</taxon>
        <taxon>Leotiomycetes</taxon>
        <taxon>Erysiphales</taxon>
        <taxon>Erysiphaceae</taxon>
        <taxon>Erysiphe</taxon>
    </lineage>
</organism>
<dbReference type="InterPro" id="IPR050577">
    <property type="entry name" value="MAPR/NEUFC/NENF-like"/>
</dbReference>
<dbReference type="OrthoDB" id="10257697at2759"/>
<feature type="domain" description="Cytochrome b5 heme-binding" evidence="3">
    <location>
        <begin position="86"/>
        <end position="171"/>
    </location>
</feature>
<reference evidence="4 5" key="1">
    <citation type="submission" date="2017-10" db="EMBL/GenBank/DDBJ databases">
        <title>Development of genomic resources for the powdery mildew, Erysiphe pulchra.</title>
        <authorList>
            <person name="Wadl P.A."/>
            <person name="Mack B.M."/>
            <person name="Moore G."/>
            <person name="Beltz S.B."/>
        </authorList>
    </citation>
    <scope>NUCLEOTIDE SEQUENCE [LARGE SCALE GENOMIC DNA]</scope>
    <source>
        <strain evidence="4">Cflorida</strain>
    </source>
</reference>
<protein>
    <recommendedName>
        <fullName evidence="3">Cytochrome b5 heme-binding domain-containing protein</fullName>
    </recommendedName>
</protein>
<accession>A0A2S4PUV3</accession>
<keyword evidence="2" id="KW-0812">Transmembrane</keyword>
<comment type="caution">
    <text evidence="4">The sequence shown here is derived from an EMBL/GenBank/DDBJ whole genome shotgun (WGS) entry which is preliminary data.</text>
</comment>
<proteinExistence type="inferred from homology"/>
<dbReference type="InterPro" id="IPR036400">
    <property type="entry name" value="Cyt_B5-like_heme/steroid_sf"/>
</dbReference>
<dbReference type="GO" id="GO:0012505">
    <property type="term" value="C:endomembrane system"/>
    <property type="evidence" value="ECO:0007669"/>
    <property type="project" value="TreeGrafter"/>
</dbReference>
<gene>
    <name evidence="4" type="ORF">EPUL_002678</name>
</gene>
<feature type="transmembrane region" description="Helical" evidence="2">
    <location>
        <begin position="37"/>
        <end position="55"/>
    </location>
</feature>
<evidence type="ECO:0000259" key="3">
    <source>
        <dbReference type="SMART" id="SM01117"/>
    </source>
</evidence>
<dbReference type="SUPFAM" id="SSF55856">
    <property type="entry name" value="Cytochrome b5-like heme/steroid binding domain"/>
    <property type="match status" value="1"/>
</dbReference>
<evidence type="ECO:0000313" key="4">
    <source>
        <dbReference type="EMBL" id="POS85807.1"/>
    </source>
</evidence>
<keyword evidence="5" id="KW-1185">Reference proteome</keyword>
<dbReference type="Proteomes" id="UP000237438">
    <property type="component" value="Unassembled WGS sequence"/>
</dbReference>
<comment type="similarity">
    <text evidence="1">Belongs to the cytochrome b5 family. MAPR subfamily.</text>
</comment>
<dbReference type="STRING" id="225359.A0A2S4PUV3"/>
<evidence type="ECO:0000256" key="1">
    <source>
        <dbReference type="ARBA" id="ARBA00038357"/>
    </source>
</evidence>
<keyword evidence="2" id="KW-0472">Membrane</keyword>
<evidence type="ECO:0000256" key="2">
    <source>
        <dbReference type="SAM" id="Phobius"/>
    </source>
</evidence>
<dbReference type="InterPro" id="IPR001199">
    <property type="entry name" value="Cyt_B5-like_heme/steroid-bd"/>
</dbReference>
<name>A0A2S4PUV3_9PEZI</name>
<dbReference type="Pfam" id="PF00173">
    <property type="entry name" value="Cyt-b5"/>
    <property type="match status" value="1"/>
</dbReference>
<dbReference type="FunFam" id="3.10.120.10:FF:000018">
    <property type="entry name" value="Heme/steroid binding domain protein, putative"/>
    <property type="match status" value="1"/>
</dbReference>
<evidence type="ECO:0000313" key="5">
    <source>
        <dbReference type="Proteomes" id="UP000237438"/>
    </source>
</evidence>
<dbReference type="EMBL" id="PEDP01000495">
    <property type="protein sequence ID" value="POS85807.1"/>
    <property type="molecule type" value="Genomic_DNA"/>
</dbReference>